<comment type="caution">
    <text evidence="7">The sequence shown here is derived from an EMBL/GenBank/DDBJ whole genome shotgun (WGS) entry which is preliminary data.</text>
</comment>
<feature type="domain" description="Beta-hexosaminidase eukaryotic type N-terminal" evidence="6">
    <location>
        <begin position="359"/>
        <end position="487"/>
    </location>
</feature>
<evidence type="ECO:0000256" key="3">
    <source>
        <dbReference type="ARBA" id="ARBA00023295"/>
    </source>
</evidence>
<dbReference type="PANTHER" id="PTHR22600">
    <property type="entry name" value="BETA-HEXOSAMINIDASE"/>
    <property type="match status" value="1"/>
</dbReference>
<dbReference type="InterPro" id="IPR015883">
    <property type="entry name" value="Glyco_hydro_20_cat"/>
</dbReference>
<evidence type="ECO:0000313" key="8">
    <source>
        <dbReference type="Proteomes" id="UP000691718"/>
    </source>
</evidence>
<evidence type="ECO:0000256" key="2">
    <source>
        <dbReference type="ARBA" id="ARBA00023180"/>
    </source>
</evidence>
<proteinExistence type="predicted"/>
<dbReference type="GO" id="GO:0030203">
    <property type="term" value="P:glycosaminoglycan metabolic process"/>
    <property type="evidence" value="ECO:0007669"/>
    <property type="project" value="TreeGrafter"/>
</dbReference>
<keyword evidence="1" id="KW-0378">Hydrolase</keyword>
<feature type="domain" description="Glycoside hydrolase family 20 catalytic" evidence="5">
    <location>
        <begin position="511"/>
        <end position="664"/>
    </location>
</feature>
<sequence>MDQTKKLYIAITVLLYHFCVNIKSGCAAADICKKLQNIEMAMIVKLCEKLKSTELTIANVESAIKDAYEATYGLLINHEPVVIAYERKPESSAQDIKTTSIKAAPEDDSEVKKQTLRRSSTCDFKSFKSPCIRRKLPYSKSSIELFEVSDYAVALEYDPYIPQKDVQIFEVDSLESTDKDKEVRSDIGSSGAYSGEDILELDVLEDSVTPCQPNCTCTRCSSIGPTCGDPGYSMDKCDTKQPTHGLSKNNLDSGPERPSSKLKLYCALAGMILLAVLIVLLCSMPLWDWSAPTSEETLNDLKTTDSLKLKRLAKQNRSSSVEWQWQCRNQFCLKTRVYTNVTMHTSLSRCTLLCMGPQLWPHPIGYTHFSKTIVALTMTNLEYKFQSVPSEVVHHYLAEAFNLFLKSLSMLEKMDKKYRNETEETDLPIKRISIQMEVETDPDPRIRLNTEEAYMLKFETVGGRVNIKVTSASFCGVRHGLETLSQLILLDQASGYLISLSEITIKDAPSYRYRGLMLDTGRNYIPVSDIMRTIDAMASCKLNTFHWRISSDTSFPLQLAKLPLLFEYGAYDRTMVYTKDNVQAVVRKAGLRGIRVLIEVTAPGPVGRPWSWLPEATCPKKTDNYTCDNILCMRLLMESSVFDKLQILYSEILEMTGVDDIFHLSDGMFSMTNCYQLINDRDGFLDKALERLKMANKGFSPKLPIIWYTPHLMKDFEAKTWERLGVQLNDLDPNPGEQYMGKFRVIHSTKWDLSCEIRKQRCIKYRYL</sequence>
<dbReference type="GO" id="GO:0005886">
    <property type="term" value="C:plasma membrane"/>
    <property type="evidence" value="ECO:0007669"/>
    <property type="project" value="TreeGrafter"/>
</dbReference>
<accession>A0A8S3WHY7</accession>
<evidence type="ECO:0000256" key="1">
    <source>
        <dbReference type="ARBA" id="ARBA00022801"/>
    </source>
</evidence>
<name>A0A8S3WHY7_PARAO</name>
<dbReference type="OrthoDB" id="428480at2759"/>
<keyword evidence="3" id="KW-0326">Glycosidase</keyword>
<dbReference type="Proteomes" id="UP000691718">
    <property type="component" value="Unassembled WGS sequence"/>
</dbReference>
<keyword evidence="4" id="KW-0472">Membrane</keyword>
<keyword evidence="8" id="KW-1185">Reference proteome</keyword>
<dbReference type="Pfam" id="PF00728">
    <property type="entry name" value="Glyco_hydro_20"/>
    <property type="match status" value="1"/>
</dbReference>
<evidence type="ECO:0000256" key="4">
    <source>
        <dbReference type="SAM" id="Phobius"/>
    </source>
</evidence>
<dbReference type="GO" id="GO:0016231">
    <property type="term" value="F:beta-N-acetylglucosaminidase activity"/>
    <property type="evidence" value="ECO:0007669"/>
    <property type="project" value="TreeGrafter"/>
</dbReference>
<gene>
    <name evidence="7" type="ORF">PAPOLLO_LOCUS6441</name>
</gene>
<dbReference type="PANTHER" id="PTHR22600:SF3">
    <property type="entry name" value="BETA-HEXOSAMINIDASE FDL-RELATED"/>
    <property type="match status" value="1"/>
</dbReference>
<reference evidence="7" key="1">
    <citation type="submission" date="2021-04" db="EMBL/GenBank/DDBJ databases">
        <authorList>
            <person name="Tunstrom K."/>
        </authorList>
    </citation>
    <scope>NUCLEOTIDE SEQUENCE</scope>
</reference>
<dbReference type="Pfam" id="PF14845">
    <property type="entry name" value="Glycohydro_20b2"/>
    <property type="match status" value="1"/>
</dbReference>
<dbReference type="AlphaFoldDB" id="A0A8S3WHY7"/>
<dbReference type="GO" id="GO:0005975">
    <property type="term" value="P:carbohydrate metabolic process"/>
    <property type="evidence" value="ECO:0007669"/>
    <property type="project" value="InterPro"/>
</dbReference>
<evidence type="ECO:0000313" key="7">
    <source>
        <dbReference type="EMBL" id="CAG4960861.1"/>
    </source>
</evidence>
<evidence type="ECO:0000259" key="6">
    <source>
        <dbReference type="Pfam" id="PF14845"/>
    </source>
</evidence>
<evidence type="ECO:0000259" key="5">
    <source>
        <dbReference type="Pfam" id="PF00728"/>
    </source>
</evidence>
<keyword evidence="2" id="KW-0325">Glycoprotein</keyword>
<dbReference type="InterPro" id="IPR025705">
    <property type="entry name" value="Beta_hexosaminidase_sua/sub"/>
</dbReference>
<keyword evidence="4" id="KW-1133">Transmembrane helix</keyword>
<dbReference type="EMBL" id="CAJQZP010000419">
    <property type="protein sequence ID" value="CAG4960861.1"/>
    <property type="molecule type" value="Genomic_DNA"/>
</dbReference>
<organism evidence="7 8">
    <name type="scientific">Parnassius apollo</name>
    <name type="common">Apollo butterfly</name>
    <name type="synonym">Papilio apollo</name>
    <dbReference type="NCBI Taxonomy" id="110799"/>
    <lineage>
        <taxon>Eukaryota</taxon>
        <taxon>Metazoa</taxon>
        <taxon>Ecdysozoa</taxon>
        <taxon>Arthropoda</taxon>
        <taxon>Hexapoda</taxon>
        <taxon>Insecta</taxon>
        <taxon>Pterygota</taxon>
        <taxon>Neoptera</taxon>
        <taxon>Endopterygota</taxon>
        <taxon>Lepidoptera</taxon>
        <taxon>Glossata</taxon>
        <taxon>Ditrysia</taxon>
        <taxon>Papilionoidea</taxon>
        <taxon>Papilionidae</taxon>
        <taxon>Parnassiinae</taxon>
        <taxon>Parnassini</taxon>
        <taxon>Parnassius</taxon>
        <taxon>Parnassius</taxon>
    </lineage>
</organism>
<feature type="transmembrane region" description="Helical" evidence="4">
    <location>
        <begin position="264"/>
        <end position="287"/>
    </location>
</feature>
<keyword evidence="4" id="KW-0812">Transmembrane</keyword>
<dbReference type="InterPro" id="IPR029019">
    <property type="entry name" value="HEX_eukaryotic_N"/>
</dbReference>
<protein>
    <submittedName>
        <fullName evidence="7">(apollo) hypothetical protein</fullName>
    </submittedName>
</protein>